<keyword evidence="2" id="KW-1185">Reference proteome</keyword>
<sequence length="195" mass="20801">MTSVATSAPSPAHSLSRRELLCGTAAVGALALATPRIAQNAAIDPADLTPLIDEVSDLVLPGSRVARPGAFIASVLPSRWRGLTVDDVQRVGRWLDQAVQGQFLRRDLAQRYAALASLDAAAFGRAPAASRAVDAETGQSWQTLKRAVLTAWYTSEKGGAGDLAFQLVPGRWDPDLPIGDHPHPLSNDWLAIWFS</sequence>
<dbReference type="InterPro" id="IPR006311">
    <property type="entry name" value="TAT_signal"/>
</dbReference>
<reference evidence="1 2" key="1">
    <citation type="submission" date="2020-04" db="EMBL/GenBank/DDBJ databases">
        <title>Novosphingobium sp. TW-4 isolated from soil.</title>
        <authorList>
            <person name="Dahal R.H."/>
            <person name="Chaudhary D.K."/>
        </authorList>
    </citation>
    <scope>NUCLEOTIDE SEQUENCE [LARGE SCALE GENOMIC DNA]</scope>
    <source>
        <strain evidence="1 2">TW-4</strain>
    </source>
</reference>
<dbReference type="EMBL" id="JABBGM010000002">
    <property type="protein sequence ID" value="NML92883.1"/>
    <property type="molecule type" value="Genomic_DNA"/>
</dbReference>
<name>A0A7Y0BM99_9SPHN</name>
<proteinExistence type="predicted"/>
<dbReference type="InterPro" id="IPR027056">
    <property type="entry name" value="Gluconate_2DH_su3"/>
</dbReference>
<evidence type="ECO:0000313" key="1">
    <source>
        <dbReference type="EMBL" id="NML92883.1"/>
    </source>
</evidence>
<organism evidence="1 2">
    <name type="scientific">Novosphingobium olei</name>
    <dbReference type="NCBI Taxonomy" id="2728851"/>
    <lineage>
        <taxon>Bacteria</taxon>
        <taxon>Pseudomonadati</taxon>
        <taxon>Pseudomonadota</taxon>
        <taxon>Alphaproteobacteria</taxon>
        <taxon>Sphingomonadales</taxon>
        <taxon>Sphingomonadaceae</taxon>
        <taxon>Novosphingobium</taxon>
    </lineage>
</organism>
<comment type="caution">
    <text evidence="1">The sequence shown here is derived from an EMBL/GenBank/DDBJ whole genome shotgun (WGS) entry which is preliminary data.</text>
</comment>
<dbReference type="RefSeq" id="WP_169492165.1">
    <property type="nucleotide sequence ID" value="NZ_JABBGM010000002.1"/>
</dbReference>
<dbReference type="Proteomes" id="UP000583556">
    <property type="component" value="Unassembled WGS sequence"/>
</dbReference>
<dbReference type="Pfam" id="PF13618">
    <property type="entry name" value="Gluconate_2-dh3"/>
    <property type="match status" value="1"/>
</dbReference>
<accession>A0A7Y0BM99</accession>
<evidence type="ECO:0008006" key="3">
    <source>
        <dbReference type="Google" id="ProtNLM"/>
    </source>
</evidence>
<protein>
    <recommendedName>
        <fullName evidence="3">Gluconate 2-dehydrogenase subunit 3-like protein</fullName>
    </recommendedName>
</protein>
<dbReference type="PROSITE" id="PS51318">
    <property type="entry name" value="TAT"/>
    <property type="match status" value="1"/>
</dbReference>
<evidence type="ECO:0000313" key="2">
    <source>
        <dbReference type="Proteomes" id="UP000583556"/>
    </source>
</evidence>
<dbReference type="AlphaFoldDB" id="A0A7Y0BM99"/>
<gene>
    <name evidence="1" type="ORF">HHL27_04270</name>
</gene>